<dbReference type="Proteomes" id="UP000078561">
    <property type="component" value="Unassembled WGS sequence"/>
</dbReference>
<dbReference type="InParanoid" id="A0A163KXX6"/>
<dbReference type="OrthoDB" id="10558045at2759"/>
<dbReference type="AlphaFoldDB" id="A0A163KXX6"/>
<keyword evidence="3" id="KW-1185">Reference proteome</keyword>
<evidence type="ECO:0000313" key="2">
    <source>
        <dbReference type="EMBL" id="SAM01380.1"/>
    </source>
</evidence>
<proteinExistence type="predicted"/>
<accession>A0A163KXX6</accession>
<reference evidence="2" key="1">
    <citation type="submission" date="2016-04" db="EMBL/GenBank/DDBJ databases">
        <authorList>
            <person name="Evans L.H."/>
            <person name="Alamgir A."/>
            <person name="Owens N."/>
            <person name="Weber N.D."/>
            <person name="Virtaneva K."/>
            <person name="Barbian K."/>
            <person name="Babar A."/>
            <person name="Rosenke K."/>
        </authorList>
    </citation>
    <scope>NUCLEOTIDE SEQUENCE [LARGE SCALE GENOMIC DNA]</scope>
    <source>
        <strain evidence="2">CBS 101.48</strain>
    </source>
</reference>
<feature type="coiled-coil region" evidence="1">
    <location>
        <begin position="107"/>
        <end position="134"/>
    </location>
</feature>
<organism evidence="2">
    <name type="scientific">Absidia glauca</name>
    <name type="common">Pin mould</name>
    <dbReference type="NCBI Taxonomy" id="4829"/>
    <lineage>
        <taxon>Eukaryota</taxon>
        <taxon>Fungi</taxon>
        <taxon>Fungi incertae sedis</taxon>
        <taxon>Mucoromycota</taxon>
        <taxon>Mucoromycotina</taxon>
        <taxon>Mucoromycetes</taxon>
        <taxon>Mucorales</taxon>
        <taxon>Cunninghamellaceae</taxon>
        <taxon>Absidia</taxon>
    </lineage>
</organism>
<evidence type="ECO:0000256" key="1">
    <source>
        <dbReference type="SAM" id="Coils"/>
    </source>
</evidence>
<sequence>MAHGQSSPPPQRPLSMRTQDTLASLYKRQSTLNQQIASTRLLLEQQQSENKQAMTLATARDRANGKLQRKLDRLKTTLPPDQPPVVVAPPQAHQRQKQQWAFLQEEHAQWQQKVDQQQKLLEAATEKTRQAHQQLVCLSHISQTTSTHKRYQDLATYHALLDSLRGVQDLYEDWIQDMTTRFNCDDALFVTQMQLLKDELQRHLDQDRAIQVKLQTHLRHLATLQHDGEE</sequence>
<dbReference type="EMBL" id="LT553527">
    <property type="protein sequence ID" value="SAM01380.1"/>
    <property type="molecule type" value="Genomic_DNA"/>
</dbReference>
<name>A0A163KXX6_ABSGL</name>
<gene>
    <name evidence="2" type="primary">ABSGL_07121.1 scaffold 8717</name>
</gene>
<evidence type="ECO:0000313" key="3">
    <source>
        <dbReference type="Proteomes" id="UP000078561"/>
    </source>
</evidence>
<protein>
    <submittedName>
        <fullName evidence="2">Uncharacterized protein</fullName>
    </submittedName>
</protein>
<keyword evidence="1" id="KW-0175">Coiled coil</keyword>